<dbReference type="PANTHER" id="PTHR43585">
    <property type="entry name" value="FUMIPYRROLE BIOSYNTHESIS PROTEIN C"/>
    <property type="match status" value="1"/>
</dbReference>
<comment type="caution">
    <text evidence="7">The sequence shown here is derived from an EMBL/GenBank/DDBJ whole genome shotgun (WGS) entry which is preliminary data.</text>
</comment>
<dbReference type="InterPro" id="IPR011761">
    <property type="entry name" value="ATP-grasp"/>
</dbReference>
<evidence type="ECO:0000313" key="7">
    <source>
        <dbReference type="EMBL" id="TMQ47175.1"/>
    </source>
</evidence>
<evidence type="ECO:0000256" key="1">
    <source>
        <dbReference type="ARBA" id="ARBA00022598"/>
    </source>
</evidence>
<evidence type="ECO:0000313" key="8">
    <source>
        <dbReference type="Proteomes" id="UP000320184"/>
    </source>
</evidence>
<sequence>MTGFTVALIGPDGAGKTTVSRRIEQSLPVPVKYIYMGVNTDASNVMLPTTRAIHALKRLRGTRPQGGPPDPTRRRPEPRGGLRRVLREARSLLALTHRLAEEWFRQTLAWYHVCRGRIVLFDRHFYSDYYAHDISNGAGERTASRRVHGFVLKWLYPKPDLVILLDAPPEMLWARKQEGTFEALARRPAAPGGRRRSEDRRRHAARGCRGPPDFPADPRSAGDEERNVSPGQTSRPTILVTDAGRGSAVSIIRSLGRRGWRVIAADADRRSLGFRSRHAEERLVYPSPAHSPGAFVQWMIEAISRWRVDLVIPVTDAAILPLSEERDRLPPACRVAMPEPEPLRVVTDKRRTLELASRLGIPTPRSVLVDSAEAAREAAGDLGWPVVLKPMSSRVYRDRKSVEAFEVSYANGADEVMARARPLEGRVEVLVQEYCAGAGHGVGLLMHEGRPLAAFQHRRVHEVPLTGGPSSLRESVALDPVLYDCSVRLLAALRWTGLAMVEFKVGPRGPILMEVNGRVWGSLPLAVMSGVDFPRLLAELYLLGPPTNGAAPQLRYRLNVRARNLALDLVWIASALSGRRGYAFLEVPGPREGIGGLLGLLDPRCGYDLLSVDDPGPAIGEIPVIARRMWRGARSSA</sequence>
<dbReference type="InterPro" id="IPR052032">
    <property type="entry name" value="ATP-dep_AA_Ligase"/>
</dbReference>
<keyword evidence="1" id="KW-0436">Ligase</keyword>
<feature type="domain" description="ATP-grasp" evidence="6">
    <location>
        <begin position="353"/>
        <end position="542"/>
    </location>
</feature>
<evidence type="ECO:0000259" key="6">
    <source>
        <dbReference type="PROSITE" id="PS50975"/>
    </source>
</evidence>
<dbReference type="EMBL" id="VBOT01000197">
    <property type="protein sequence ID" value="TMQ47175.1"/>
    <property type="molecule type" value="Genomic_DNA"/>
</dbReference>
<dbReference type="GO" id="GO:0005524">
    <property type="term" value="F:ATP binding"/>
    <property type="evidence" value="ECO:0007669"/>
    <property type="project" value="UniProtKB-UniRule"/>
</dbReference>
<evidence type="ECO:0000256" key="4">
    <source>
        <dbReference type="PROSITE-ProRule" id="PRU00409"/>
    </source>
</evidence>
<dbReference type="GO" id="GO:0016874">
    <property type="term" value="F:ligase activity"/>
    <property type="evidence" value="ECO:0007669"/>
    <property type="project" value="UniProtKB-KW"/>
</dbReference>
<dbReference type="Proteomes" id="UP000320184">
    <property type="component" value="Unassembled WGS sequence"/>
</dbReference>
<feature type="compositionally biased region" description="Basic and acidic residues" evidence="5">
    <location>
        <begin position="71"/>
        <end position="81"/>
    </location>
</feature>
<protein>
    <recommendedName>
        <fullName evidence="6">ATP-grasp domain-containing protein</fullName>
    </recommendedName>
</protein>
<reference evidence="7 8" key="1">
    <citation type="journal article" date="2019" name="Nat. Microbiol.">
        <title>Mediterranean grassland soil C-N compound turnover is dependent on rainfall and depth, and is mediated by genomically divergent microorganisms.</title>
        <authorList>
            <person name="Diamond S."/>
            <person name="Andeer P.F."/>
            <person name="Li Z."/>
            <person name="Crits-Christoph A."/>
            <person name="Burstein D."/>
            <person name="Anantharaman K."/>
            <person name="Lane K.R."/>
            <person name="Thomas B.C."/>
            <person name="Pan C."/>
            <person name="Northen T.R."/>
            <person name="Banfield J.F."/>
        </authorList>
    </citation>
    <scope>NUCLEOTIDE SEQUENCE [LARGE SCALE GENOMIC DNA]</scope>
    <source>
        <strain evidence="7">WS_3</strain>
    </source>
</reference>
<gene>
    <name evidence="7" type="ORF">E6K73_14035</name>
</gene>
<keyword evidence="3 4" id="KW-0067">ATP-binding</keyword>
<dbReference type="PROSITE" id="PS50975">
    <property type="entry name" value="ATP_GRASP"/>
    <property type="match status" value="1"/>
</dbReference>
<keyword evidence="2 4" id="KW-0547">Nucleotide-binding</keyword>
<dbReference type="Gene3D" id="3.40.50.300">
    <property type="entry name" value="P-loop containing nucleotide triphosphate hydrolases"/>
    <property type="match status" value="1"/>
</dbReference>
<dbReference type="SUPFAM" id="SSF52540">
    <property type="entry name" value="P-loop containing nucleoside triphosphate hydrolases"/>
    <property type="match status" value="1"/>
</dbReference>
<dbReference type="Pfam" id="PF15632">
    <property type="entry name" value="ATPgrasp_Ter"/>
    <property type="match status" value="1"/>
</dbReference>
<dbReference type="GO" id="GO:0046872">
    <property type="term" value="F:metal ion binding"/>
    <property type="evidence" value="ECO:0007669"/>
    <property type="project" value="InterPro"/>
</dbReference>
<dbReference type="Gene3D" id="3.30.470.20">
    <property type="entry name" value="ATP-grasp fold, B domain"/>
    <property type="match status" value="1"/>
</dbReference>
<name>A0A538S728_UNCEI</name>
<feature type="region of interest" description="Disordered" evidence="5">
    <location>
        <begin position="59"/>
        <end position="81"/>
    </location>
</feature>
<dbReference type="InterPro" id="IPR013815">
    <property type="entry name" value="ATP_grasp_subdomain_1"/>
</dbReference>
<dbReference type="SUPFAM" id="SSF56059">
    <property type="entry name" value="Glutathione synthetase ATP-binding domain-like"/>
    <property type="match status" value="1"/>
</dbReference>
<dbReference type="AlphaFoldDB" id="A0A538S728"/>
<evidence type="ECO:0000256" key="3">
    <source>
        <dbReference type="ARBA" id="ARBA00022840"/>
    </source>
</evidence>
<dbReference type="Gene3D" id="3.30.1490.20">
    <property type="entry name" value="ATP-grasp fold, A domain"/>
    <property type="match status" value="1"/>
</dbReference>
<dbReference type="PANTHER" id="PTHR43585:SF2">
    <property type="entry name" value="ATP-GRASP ENZYME FSQD"/>
    <property type="match status" value="1"/>
</dbReference>
<proteinExistence type="predicted"/>
<dbReference type="Gene3D" id="3.40.50.20">
    <property type="match status" value="1"/>
</dbReference>
<evidence type="ECO:0000256" key="5">
    <source>
        <dbReference type="SAM" id="MobiDB-lite"/>
    </source>
</evidence>
<feature type="region of interest" description="Disordered" evidence="5">
    <location>
        <begin position="184"/>
        <end position="240"/>
    </location>
</feature>
<dbReference type="InterPro" id="IPR027417">
    <property type="entry name" value="P-loop_NTPase"/>
</dbReference>
<accession>A0A538S728</accession>
<evidence type="ECO:0000256" key="2">
    <source>
        <dbReference type="ARBA" id="ARBA00022741"/>
    </source>
</evidence>
<organism evidence="7 8">
    <name type="scientific">Eiseniibacteriota bacterium</name>
    <dbReference type="NCBI Taxonomy" id="2212470"/>
    <lineage>
        <taxon>Bacteria</taxon>
        <taxon>Candidatus Eiseniibacteriota</taxon>
    </lineage>
</organism>